<dbReference type="PANTHER" id="PTHR48041:SF91">
    <property type="entry name" value="ABC TRANSPORTER G FAMILY MEMBER 28"/>
    <property type="match status" value="1"/>
</dbReference>
<name>A0A0A1UF74_ENTIV</name>
<feature type="transmembrane region" description="Helical" evidence="9">
    <location>
        <begin position="458"/>
        <end position="480"/>
    </location>
</feature>
<evidence type="ECO:0000256" key="3">
    <source>
        <dbReference type="ARBA" id="ARBA00022692"/>
    </source>
</evidence>
<dbReference type="Proteomes" id="UP000014680">
    <property type="component" value="Unassembled WGS sequence"/>
</dbReference>
<feature type="region of interest" description="Disordered" evidence="8">
    <location>
        <begin position="1"/>
        <end position="21"/>
    </location>
</feature>
<dbReference type="PANTHER" id="PTHR48041">
    <property type="entry name" value="ABC TRANSPORTER G FAMILY MEMBER 28"/>
    <property type="match status" value="1"/>
</dbReference>
<dbReference type="InterPro" id="IPR003593">
    <property type="entry name" value="AAA+_ATPase"/>
</dbReference>
<evidence type="ECO:0000256" key="9">
    <source>
        <dbReference type="SAM" id="Phobius"/>
    </source>
</evidence>
<evidence type="ECO:0000256" key="7">
    <source>
        <dbReference type="ARBA" id="ARBA00023136"/>
    </source>
</evidence>
<dbReference type="SMART" id="SM00382">
    <property type="entry name" value="AAA"/>
    <property type="match status" value="1"/>
</dbReference>
<dbReference type="EMBL" id="KB206474">
    <property type="protein sequence ID" value="ELP91456.1"/>
    <property type="molecule type" value="Genomic_DNA"/>
</dbReference>
<evidence type="ECO:0000313" key="12">
    <source>
        <dbReference type="Proteomes" id="UP000014680"/>
    </source>
</evidence>
<dbReference type="InterPro" id="IPR027417">
    <property type="entry name" value="P-loop_NTPase"/>
</dbReference>
<dbReference type="GO" id="GO:0140359">
    <property type="term" value="F:ABC-type transporter activity"/>
    <property type="evidence" value="ECO:0007669"/>
    <property type="project" value="InterPro"/>
</dbReference>
<proteinExistence type="predicted"/>
<reference evidence="11 12" key="1">
    <citation type="submission" date="2012-10" db="EMBL/GenBank/DDBJ databases">
        <authorList>
            <person name="Zafar N."/>
            <person name="Inman J."/>
            <person name="Hall N."/>
            <person name="Lorenzi H."/>
            <person name="Caler E."/>
        </authorList>
    </citation>
    <scope>NUCLEOTIDE SEQUENCE [LARGE SCALE GENOMIC DNA]</scope>
    <source>
        <strain evidence="11 12">IP1</strain>
    </source>
</reference>
<comment type="subcellular location">
    <subcellularLocation>
        <location evidence="1">Membrane</location>
        <topology evidence="1">Multi-pass membrane protein</topology>
    </subcellularLocation>
</comment>
<dbReference type="VEuPathDB" id="AmoebaDB:EIN_155730"/>
<gene>
    <name evidence="11" type="ORF">EIN_155730</name>
</gene>
<dbReference type="AlphaFoldDB" id="A0A0A1UF74"/>
<dbReference type="OrthoDB" id="26425at2759"/>
<dbReference type="InterPro" id="IPR013525">
    <property type="entry name" value="ABC2_TM"/>
</dbReference>
<evidence type="ECO:0000256" key="1">
    <source>
        <dbReference type="ARBA" id="ARBA00004141"/>
    </source>
</evidence>
<dbReference type="PROSITE" id="PS50893">
    <property type="entry name" value="ABC_TRANSPORTER_2"/>
    <property type="match status" value="1"/>
</dbReference>
<evidence type="ECO:0000256" key="2">
    <source>
        <dbReference type="ARBA" id="ARBA00022448"/>
    </source>
</evidence>
<dbReference type="EC" id="3.6.3.28" evidence="11"/>
<keyword evidence="2" id="KW-0813">Transport</keyword>
<feature type="transmembrane region" description="Helical" evidence="9">
    <location>
        <begin position="610"/>
        <end position="634"/>
    </location>
</feature>
<keyword evidence="3 9" id="KW-0812">Transmembrane</keyword>
<accession>A0A0A1UF74</accession>
<sequence length="639" mass="72104">MHSKEQSQSPHTHDSEDIQELEPKVFEVTPAKVQPYPVILTFSHINYTINELGFNKNFFKEKKLPITYKKKKILEDVSGVIGAGELVALMGGSGAGKSTLLDILAGISKRGSTTGKVLVNNRDVKHYKRSIGYVSQTDYLMGTSTVEEALTFYTTLKSSVASKKTEREQIVKEVMDTLDLTKIRDSIIGTEKRRGVSGGEKKRVSIGCELVTNPSILFLDEPTTGLDAFSSLAVVDALQKLSNKGTTVICTIHQPRPLIFEKFTKIIMLNRGKMIYFGSPKQCPGFLQEAGFHTDDNIADAMMDAAAYETGNEKGKELLAENIGGEKGSIQKVFDAHKEEINQQIEELNSINMEKMKRNFGRPVGFYELYKRLIVSDKRDPSQILGQIFAKIFFALLIGSIFFDIKNDQQGIRDKSGVLFFIVTSQAMSLMDYLVQFIEERTLMRRESGKGLYTTAAYFFAYMLHSLPFLILYPTIYLAIAYPMLNLRPGFVNWLCMWGCLVLATLIAQGMFYSISTISPNVTVAQIIAPIVIVVLMIFTGFFIQKENIIGFWMWAYYLSWMRYAFELIMLSQFDGLTLYCQPNELVGGQCPYTTGEKYLDTMEISSSILVNYFVLAGFLVAFDVFVFFALHIFHKEKR</sequence>
<keyword evidence="11" id="KW-0378">Hydrolase</keyword>
<dbReference type="SUPFAM" id="SSF52540">
    <property type="entry name" value="P-loop containing nucleoside triphosphate hydrolases"/>
    <property type="match status" value="1"/>
</dbReference>
<evidence type="ECO:0000313" key="11">
    <source>
        <dbReference type="EMBL" id="ELP91456.1"/>
    </source>
</evidence>
<feature type="transmembrane region" description="Helical" evidence="9">
    <location>
        <begin position="524"/>
        <end position="544"/>
    </location>
</feature>
<dbReference type="GO" id="GO:0005524">
    <property type="term" value="F:ATP binding"/>
    <property type="evidence" value="ECO:0007669"/>
    <property type="project" value="UniProtKB-KW"/>
</dbReference>
<organism evidence="11 12">
    <name type="scientific">Entamoeba invadens IP1</name>
    <dbReference type="NCBI Taxonomy" id="370355"/>
    <lineage>
        <taxon>Eukaryota</taxon>
        <taxon>Amoebozoa</taxon>
        <taxon>Evosea</taxon>
        <taxon>Archamoebae</taxon>
        <taxon>Mastigamoebida</taxon>
        <taxon>Entamoebidae</taxon>
        <taxon>Entamoeba</taxon>
    </lineage>
</organism>
<dbReference type="FunFam" id="3.40.50.300:FF:002362">
    <property type="entry name" value="ATP-binding cassette transporter, putative"/>
    <property type="match status" value="1"/>
</dbReference>
<dbReference type="InterPro" id="IPR003439">
    <property type="entry name" value="ABC_transporter-like_ATP-bd"/>
</dbReference>
<dbReference type="CDD" id="cd03213">
    <property type="entry name" value="ABCG_EPDR"/>
    <property type="match status" value="1"/>
</dbReference>
<dbReference type="InterPro" id="IPR017871">
    <property type="entry name" value="ABC_transporter-like_CS"/>
</dbReference>
<dbReference type="GeneID" id="14890313"/>
<dbReference type="OMA" id="YRLLCWI"/>
<evidence type="ECO:0000256" key="5">
    <source>
        <dbReference type="ARBA" id="ARBA00022840"/>
    </source>
</evidence>
<feature type="transmembrane region" description="Helical" evidence="9">
    <location>
        <begin position="556"/>
        <end position="574"/>
    </location>
</feature>
<dbReference type="Pfam" id="PF01061">
    <property type="entry name" value="ABC2_membrane"/>
    <property type="match status" value="1"/>
</dbReference>
<protein>
    <submittedName>
        <fullName evidence="11">Protein white, putative</fullName>
        <ecNumber evidence="11">3.6.3.28</ecNumber>
    </submittedName>
</protein>
<evidence type="ECO:0000259" key="10">
    <source>
        <dbReference type="PROSITE" id="PS50893"/>
    </source>
</evidence>
<dbReference type="Gene3D" id="3.40.50.300">
    <property type="entry name" value="P-loop containing nucleotide triphosphate hydrolases"/>
    <property type="match status" value="1"/>
</dbReference>
<feature type="transmembrane region" description="Helical" evidence="9">
    <location>
        <begin position="384"/>
        <end position="405"/>
    </location>
</feature>
<keyword evidence="5" id="KW-0067">ATP-binding</keyword>
<dbReference type="GO" id="GO:0016887">
    <property type="term" value="F:ATP hydrolysis activity"/>
    <property type="evidence" value="ECO:0007669"/>
    <property type="project" value="InterPro"/>
</dbReference>
<dbReference type="RefSeq" id="XP_004258227.1">
    <property type="nucleotide sequence ID" value="XM_004258179.1"/>
</dbReference>
<feature type="domain" description="ABC transporter" evidence="10">
    <location>
        <begin position="59"/>
        <end position="296"/>
    </location>
</feature>
<dbReference type="GO" id="GO:0016020">
    <property type="term" value="C:membrane"/>
    <property type="evidence" value="ECO:0007669"/>
    <property type="project" value="UniProtKB-SubCell"/>
</dbReference>
<feature type="compositionally biased region" description="Polar residues" evidence="8">
    <location>
        <begin position="1"/>
        <end position="10"/>
    </location>
</feature>
<dbReference type="KEGG" id="eiv:EIN_155730"/>
<keyword evidence="12" id="KW-1185">Reference proteome</keyword>
<keyword evidence="4" id="KW-0547">Nucleotide-binding</keyword>
<feature type="compositionally biased region" description="Basic and acidic residues" evidence="8">
    <location>
        <begin position="11"/>
        <end position="21"/>
    </location>
</feature>
<keyword evidence="6 9" id="KW-1133">Transmembrane helix</keyword>
<evidence type="ECO:0000256" key="4">
    <source>
        <dbReference type="ARBA" id="ARBA00022741"/>
    </source>
</evidence>
<feature type="transmembrane region" description="Helical" evidence="9">
    <location>
        <begin position="492"/>
        <end position="512"/>
    </location>
</feature>
<dbReference type="PROSITE" id="PS00211">
    <property type="entry name" value="ABC_TRANSPORTER_1"/>
    <property type="match status" value="1"/>
</dbReference>
<feature type="transmembrane region" description="Helical" evidence="9">
    <location>
        <begin position="417"/>
        <end position="438"/>
    </location>
</feature>
<evidence type="ECO:0000256" key="6">
    <source>
        <dbReference type="ARBA" id="ARBA00022989"/>
    </source>
</evidence>
<evidence type="ECO:0000256" key="8">
    <source>
        <dbReference type="SAM" id="MobiDB-lite"/>
    </source>
</evidence>
<keyword evidence="7 9" id="KW-0472">Membrane</keyword>
<dbReference type="Pfam" id="PF00005">
    <property type="entry name" value="ABC_tran"/>
    <property type="match status" value="1"/>
</dbReference>
<dbReference type="InterPro" id="IPR050352">
    <property type="entry name" value="ABCG_transporters"/>
</dbReference>